<dbReference type="EMBL" id="LN681231">
    <property type="protein sequence ID" value="CEK27092.1"/>
    <property type="molecule type" value="Genomic_DNA"/>
</dbReference>
<protein>
    <submittedName>
        <fullName evidence="1">Uncharacterized protein</fullName>
    </submittedName>
</protein>
<evidence type="ECO:0000313" key="1">
    <source>
        <dbReference type="EMBL" id="CEK27092.1"/>
    </source>
</evidence>
<name>A0A0A8VBG7_YERRU</name>
<gene>
    <name evidence="1" type="ORF">CSF007_6675</name>
</gene>
<sequence>MPFPWGLRFFRGDSAALAGRGERDPFRLLRCGGMGIAWCIRRLAVICDRRKKARARRA</sequence>
<reference evidence="1" key="1">
    <citation type="journal article" date="2015" name="Genome Announc.">
        <title>Complete Genome Sequence of Yersinia ruckeri Strain CSF007-82, Etiologic Agent of Red Mouth Disease in Salmonid Fish.</title>
        <authorList>
            <person name="Nelson M.C."/>
            <person name="LaPatra S.E."/>
            <person name="Welch T.J."/>
            <person name="Graf J."/>
        </authorList>
    </citation>
    <scope>NUCLEOTIDE SEQUENCE</scope>
    <source>
        <strain evidence="1">CSF007-82</strain>
    </source>
</reference>
<dbReference type="AlphaFoldDB" id="A0A0A8VBG7"/>
<accession>A0A0A8VBG7</accession>
<organism evidence="1">
    <name type="scientific">Yersinia ruckeri</name>
    <dbReference type="NCBI Taxonomy" id="29486"/>
    <lineage>
        <taxon>Bacteria</taxon>
        <taxon>Pseudomonadati</taxon>
        <taxon>Pseudomonadota</taxon>
        <taxon>Gammaproteobacteria</taxon>
        <taxon>Enterobacterales</taxon>
        <taxon>Yersiniaceae</taxon>
        <taxon>Yersinia</taxon>
    </lineage>
</organism>
<proteinExistence type="predicted"/>